<name>A0A0C7MSC9_9SACH</name>
<organism evidence="1 2">
    <name type="scientific">Lachancea lanzarotensis</name>
    <dbReference type="NCBI Taxonomy" id="1245769"/>
    <lineage>
        <taxon>Eukaryota</taxon>
        <taxon>Fungi</taxon>
        <taxon>Dikarya</taxon>
        <taxon>Ascomycota</taxon>
        <taxon>Saccharomycotina</taxon>
        <taxon>Saccharomycetes</taxon>
        <taxon>Saccharomycetales</taxon>
        <taxon>Saccharomycetaceae</taxon>
        <taxon>Lachancea</taxon>
    </lineage>
</organism>
<dbReference type="Proteomes" id="UP000054304">
    <property type="component" value="Unassembled WGS sequence"/>
</dbReference>
<dbReference type="HOGENOM" id="CLU_683471_0_0_1"/>
<dbReference type="OrthoDB" id="4035871at2759"/>
<dbReference type="RefSeq" id="XP_022626399.1">
    <property type="nucleotide sequence ID" value="XM_022774287.1"/>
</dbReference>
<protein>
    <submittedName>
        <fullName evidence="1">LALA0S01e04236g1_1</fullName>
    </submittedName>
</protein>
<evidence type="ECO:0000313" key="1">
    <source>
        <dbReference type="EMBL" id="CEP60154.1"/>
    </source>
</evidence>
<proteinExistence type="predicted"/>
<dbReference type="AlphaFoldDB" id="A0A0C7MSC9"/>
<gene>
    <name evidence="1" type="ORF">LALA0_S01e04236g</name>
</gene>
<keyword evidence="2" id="KW-1185">Reference proteome</keyword>
<evidence type="ECO:0000313" key="2">
    <source>
        <dbReference type="Proteomes" id="UP000054304"/>
    </source>
</evidence>
<sequence>MIEGTRLFIRLELRFYGTRASKRASNSRDMSILKYNTSKQNRHLLLVALEQQLKTGKFPSLDTQLNATVSILAKELLPDTTASLQQLRKLFQLILQGKVSARHIDRAWNGHFVKQEGMVNVAEPQRKTKTLRTAQKAGSDLLELHPSTPKEFHRTLDTLGLGMANTGTTKPGPESKWQPPAMTRPGDINLSSLQSFLQTTEKSKREQRQFATEQTRKYQWNQNSANPTAWSPGMLLFENNTSRRRSVFSKIFHWRGLGMAQPDNRGNQAPMAMSTELLIYDLEKGTRLLTSWKAQLTNIHIEYKDLFTVINGSSKSPEHLLKVITDLERDKWQLIGDSLVDGARKLVFKRGSAEGAGKTGFSRATNVVLAILLAGFTTYGFELRQQRLQATNSIKYHHHAQEI</sequence>
<dbReference type="GeneID" id="34683527"/>
<reference evidence="1 2" key="1">
    <citation type="submission" date="2014-12" db="EMBL/GenBank/DDBJ databases">
        <authorList>
            <person name="Neuveglise Cecile"/>
        </authorList>
    </citation>
    <scope>NUCLEOTIDE SEQUENCE [LARGE SCALE GENOMIC DNA]</scope>
    <source>
        <strain evidence="1 2">CBS 12615</strain>
    </source>
</reference>
<accession>A0A0C7MSC9</accession>
<dbReference type="EMBL" id="LN736360">
    <property type="protein sequence ID" value="CEP60154.1"/>
    <property type="molecule type" value="Genomic_DNA"/>
</dbReference>